<evidence type="ECO:0000313" key="3">
    <source>
        <dbReference type="Proteomes" id="UP000183952"/>
    </source>
</evidence>
<evidence type="ECO:0000313" key="2">
    <source>
        <dbReference type="EMBL" id="SHK24923.1"/>
    </source>
</evidence>
<feature type="transmembrane region" description="Helical" evidence="1">
    <location>
        <begin position="151"/>
        <end position="177"/>
    </location>
</feature>
<dbReference type="OrthoDB" id="9784844at2"/>
<dbReference type="EMBL" id="FRAD01000019">
    <property type="protein sequence ID" value="SHK24923.1"/>
    <property type="molecule type" value="Genomic_DNA"/>
</dbReference>
<dbReference type="Pfam" id="PF06161">
    <property type="entry name" value="DUF975"/>
    <property type="match status" value="1"/>
</dbReference>
<protein>
    <submittedName>
        <fullName evidence="2">Uncharacterized membrane protein</fullName>
    </submittedName>
</protein>
<evidence type="ECO:0000256" key="1">
    <source>
        <dbReference type="SAM" id="Phobius"/>
    </source>
</evidence>
<dbReference type="PANTHER" id="PTHR40076:SF1">
    <property type="entry name" value="MEMBRANE PROTEIN"/>
    <property type="match status" value="1"/>
</dbReference>
<keyword evidence="1" id="KW-0812">Transmembrane</keyword>
<feature type="transmembrane region" description="Helical" evidence="1">
    <location>
        <begin position="86"/>
        <end position="113"/>
    </location>
</feature>
<dbReference type="Proteomes" id="UP000183952">
    <property type="component" value="Unassembled WGS sequence"/>
</dbReference>
<gene>
    <name evidence="2" type="ORF">SAMN02745248_02148</name>
</gene>
<sequence length="198" mass="21958">MENSIDRVRLKTLAKDQIRGSIGVLFLCNVIRGLIEGGCNAIPLVGPIGYLFLSGPMAFGSSLIFLKLTKGEGVDIGDLFKGFNNFATNVGINLLSAILIFFWCLLLIVPGIIKSLSYSMAMYVAVDNPDFKAMQAMEHSERMMDGHKMDLFILELSFIPWGLLVVVTFGIAGIYVFPYMEATIANFYNEIKNEYANF</sequence>
<reference evidence="2 3" key="1">
    <citation type="submission" date="2016-11" db="EMBL/GenBank/DDBJ databases">
        <authorList>
            <person name="Jaros S."/>
            <person name="Januszkiewicz K."/>
            <person name="Wedrychowicz H."/>
        </authorList>
    </citation>
    <scope>NUCLEOTIDE SEQUENCE [LARGE SCALE GENOMIC DNA]</scope>
    <source>
        <strain evidence="2 3">DSM 3090</strain>
    </source>
</reference>
<accession>A0A1M6QXS2</accession>
<feature type="transmembrane region" description="Helical" evidence="1">
    <location>
        <begin position="18"/>
        <end position="35"/>
    </location>
</feature>
<dbReference type="RefSeq" id="WP_072904082.1">
    <property type="nucleotide sequence ID" value="NZ_FRAD01000019.1"/>
</dbReference>
<dbReference type="STRING" id="1121331.SAMN02745248_02148"/>
<proteinExistence type="predicted"/>
<feature type="transmembrane region" description="Helical" evidence="1">
    <location>
        <begin position="47"/>
        <end position="66"/>
    </location>
</feature>
<name>A0A1M6QXS2_9CLOT</name>
<keyword evidence="3" id="KW-1185">Reference proteome</keyword>
<keyword evidence="1" id="KW-1133">Transmembrane helix</keyword>
<keyword evidence="1" id="KW-0472">Membrane</keyword>
<dbReference type="InterPro" id="IPR010380">
    <property type="entry name" value="DUF975"/>
</dbReference>
<organism evidence="2 3">
    <name type="scientific">Hathewaya proteolytica DSM 3090</name>
    <dbReference type="NCBI Taxonomy" id="1121331"/>
    <lineage>
        <taxon>Bacteria</taxon>
        <taxon>Bacillati</taxon>
        <taxon>Bacillota</taxon>
        <taxon>Clostridia</taxon>
        <taxon>Eubacteriales</taxon>
        <taxon>Clostridiaceae</taxon>
        <taxon>Hathewaya</taxon>
    </lineage>
</organism>
<dbReference type="PANTHER" id="PTHR40076">
    <property type="entry name" value="MEMBRANE PROTEIN-RELATED"/>
    <property type="match status" value="1"/>
</dbReference>
<dbReference type="AlphaFoldDB" id="A0A1M6QXS2"/>